<keyword evidence="2" id="KW-1185">Reference proteome</keyword>
<sequence>MAYQVHLYSRFGEIDAAQAFGALVSRTEADGLRLLVTARTSGGCWEAAQLDRVGNEPGTSGCHVQVSSWSPVVEPHDEGAGFAVDLEEL</sequence>
<gene>
    <name evidence="1" type="ORF">GCM10017786_74180</name>
</gene>
<reference evidence="2" key="1">
    <citation type="journal article" date="2019" name="Int. J. Syst. Evol. Microbiol.">
        <title>The Global Catalogue of Microorganisms (GCM) 10K type strain sequencing project: providing services to taxonomists for standard genome sequencing and annotation.</title>
        <authorList>
            <consortium name="The Broad Institute Genomics Platform"/>
            <consortium name="The Broad Institute Genome Sequencing Center for Infectious Disease"/>
            <person name="Wu L."/>
            <person name="Ma J."/>
        </authorList>
    </citation>
    <scope>NUCLEOTIDE SEQUENCE [LARGE SCALE GENOMIC DNA]</scope>
    <source>
        <strain evidence="2">CGMCC 4.7677</strain>
    </source>
</reference>
<organism evidence="1 2">
    <name type="scientific">Amycolatopsis deserti</name>
    <dbReference type="NCBI Taxonomy" id="185696"/>
    <lineage>
        <taxon>Bacteria</taxon>
        <taxon>Bacillati</taxon>
        <taxon>Actinomycetota</taxon>
        <taxon>Actinomycetes</taxon>
        <taxon>Pseudonocardiales</taxon>
        <taxon>Pseudonocardiaceae</taxon>
        <taxon>Amycolatopsis</taxon>
    </lineage>
</organism>
<comment type="caution">
    <text evidence="1">The sequence shown here is derived from an EMBL/GenBank/DDBJ whole genome shotgun (WGS) entry which is preliminary data.</text>
</comment>
<accession>A0ABQ3JGP9</accession>
<dbReference type="Proteomes" id="UP000605897">
    <property type="component" value="Unassembled WGS sequence"/>
</dbReference>
<protein>
    <submittedName>
        <fullName evidence="1">Uncharacterized protein</fullName>
    </submittedName>
</protein>
<dbReference type="EMBL" id="BNAU01000013">
    <property type="protein sequence ID" value="GHF29210.1"/>
    <property type="molecule type" value="Genomic_DNA"/>
</dbReference>
<dbReference type="RefSeq" id="WP_191249337.1">
    <property type="nucleotide sequence ID" value="NZ_BNAU01000013.1"/>
</dbReference>
<evidence type="ECO:0000313" key="2">
    <source>
        <dbReference type="Proteomes" id="UP000605897"/>
    </source>
</evidence>
<proteinExistence type="predicted"/>
<name>A0ABQ3JGP9_9PSEU</name>
<evidence type="ECO:0000313" key="1">
    <source>
        <dbReference type="EMBL" id="GHF29210.1"/>
    </source>
</evidence>